<feature type="region of interest" description="Disordered" evidence="1">
    <location>
        <begin position="527"/>
        <end position="556"/>
    </location>
</feature>
<proteinExistence type="predicted"/>
<dbReference type="Proteomes" id="UP001221142">
    <property type="component" value="Unassembled WGS sequence"/>
</dbReference>
<evidence type="ECO:0000256" key="1">
    <source>
        <dbReference type="SAM" id="MobiDB-lite"/>
    </source>
</evidence>
<accession>A0AAD7CGF5</accession>
<keyword evidence="3" id="KW-1185">Reference proteome</keyword>
<dbReference type="InterPro" id="IPR032675">
    <property type="entry name" value="LRR_dom_sf"/>
</dbReference>
<dbReference type="SUPFAM" id="SSF52047">
    <property type="entry name" value="RNI-like"/>
    <property type="match status" value="1"/>
</dbReference>
<dbReference type="EMBL" id="JARKIF010000002">
    <property type="protein sequence ID" value="KAJ7647935.1"/>
    <property type="molecule type" value="Genomic_DNA"/>
</dbReference>
<protein>
    <recommendedName>
        <fullName evidence="4">F-box domain-containing protein</fullName>
    </recommendedName>
</protein>
<evidence type="ECO:0008006" key="4">
    <source>
        <dbReference type="Google" id="ProtNLM"/>
    </source>
</evidence>
<organism evidence="2 3">
    <name type="scientific">Roridomyces roridus</name>
    <dbReference type="NCBI Taxonomy" id="1738132"/>
    <lineage>
        <taxon>Eukaryota</taxon>
        <taxon>Fungi</taxon>
        <taxon>Dikarya</taxon>
        <taxon>Basidiomycota</taxon>
        <taxon>Agaricomycotina</taxon>
        <taxon>Agaricomycetes</taxon>
        <taxon>Agaricomycetidae</taxon>
        <taxon>Agaricales</taxon>
        <taxon>Marasmiineae</taxon>
        <taxon>Mycenaceae</taxon>
        <taxon>Roridomyces</taxon>
    </lineage>
</organism>
<dbReference type="Gene3D" id="3.80.10.10">
    <property type="entry name" value="Ribonuclease Inhibitor"/>
    <property type="match status" value="1"/>
</dbReference>
<gene>
    <name evidence="2" type="ORF">FB45DRAFT_894810</name>
</gene>
<evidence type="ECO:0000313" key="3">
    <source>
        <dbReference type="Proteomes" id="UP001221142"/>
    </source>
</evidence>
<evidence type="ECO:0000313" key="2">
    <source>
        <dbReference type="EMBL" id="KAJ7647935.1"/>
    </source>
</evidence>
<name>A0AAD7CGF5_9AGAR</name>
<comment type="caution">
    <text evidence="2">The sequence shown here is derived from an EMBL/GenBank/DDBJ whole genome shotgun (WGS) entry which is preliminary data.</text>
</comment>
<dbReference type="AlphaFoldDB" id="A0AAD7CGF5"/>
<feature type="compositionally biased region" description="Acidic residues" evidence="1">
    <location>
        <begin position="528"/>
        <end position="543"/>
    </location>
</feature>
<sequence length="556" mass="62121">MHHCLTIPEVLGLIFEKVKKHGGEYPPWSDDEALETFASLALTCRAFQDPALDMLWSEQDTIRNVLKTLPSCLWVERKESGPSGWDVGFYFRIINTIEPEDWAVPLSYARRIRKLSLRYEHEEEFPDAAMFKAIASAPAEHFCPNLRSLVWASQEEAHLPFLNIFLGPNLESARIILDHFESSLPDNLSFRNLKNLEFHCKMPSSATCRAASDLLTRLERVENLVVPCLDRNAVKYLSHLPSLRSLELSSAAILPNGDTAATSSSEATPAHSPPFPALRNVKFDDRPLPGSIVECLQMLPVGCPIECFVTFVNEDAAEESFASLFTEVGTRFSSASLRTLEIKSRAQWVFNIDRLENPGALIPLLSFHNLTKLLLILPIAIGIDDAMAWDCATSWPSLVRLEMREPGAGLSRSPPCMTMNALRAFATHCRRLKHLSLNVDGSTIPSLDDDDSSESVASPRCTLSFLDVGSSPIHDAETVAKFLADLFPHLRNIYCQDWRWGGYTARQDEDGVRARLHYTRWKAVEVALESEDEEDEDEDDEDGSGGSLTGEEDGED</sequence>
<reference evidence="2" key="1">
    <citation type="submission" date="2023-03" db="EMBL/GenBank/DDBJ databases">
        <title>Massive genome expansion in bonnet fungi (Mycena s.s.) driven by repeated elements and novel gene families across ecological guilds.</title>
        <authorList>
            <consortium name="Lawrence Berkeley National Laboratory"/>
            <person name="Harder C.B."/>
            <person name="Miyauchi S."/>
            <person name="Viragh M."/>
            <person name="Kuo A."/>
            <person name="Thoen E."/>
            <person name="Andreopoulos B."/>
            <person name="Lu D."/>
            <person name="Skrede I."/>
            <person name="Drula E."/>
            <person name="Henrissat B."/>
            <person name="Morin E."/>
            <person name="Kohler A."/>
            <person name="Barry K."/>
            <person name="LaButti K."/>
            <person name="Morin E."/>
            <person name="Salamov A."/>
            <person name="Lipzen A."/>
            <person name="Mereny Z."/>
            <person name="Hegedus B."/>
            <person name="Baldrian P."/>
            <person name="Stursova M."/>
            <person name="Weitz H."/>
            <person name="Taylor A."/>
            <person name="Grigoriev I.V."/>
            <person name="Nagy L.G."/>
            <person name="Martin F."/>
            <person name="Kauserud H."/>
        </authorList>
    </citation>
    <scope>NUCLEOTIDE SEQUENCE</scope>
    <source>
        <strain evidence="2">9284</strain>
    </source>
</reference>